<name>A0A8J5K842_HOMAM</name>
<evidence type="ECO:0000313" key="4">
    <source>
        <dbReference type="Proteomes" id="UP000747542"/>
    </source>
</evidence>
<feature type="chain" id="PRO_5035206332" evidence="2">
    <location>
        <begin position="24"/>
        <end position="178"/>
    </location>
</feature>
<sequence length="178" mass="18794">MAGYLTWLTWVLLLALCYTPTPAHSGSFGSAGIGGGGGNEFTLDGIHDGPWIGDDGYIGGSDADSTGPVGLEFPVLGVILRTPIQLFNSTVRVMAGYLTCLTWVLLLALCYTPTPAHSENVGLVSDGRGQRLTRNVHLIIAGGHDAYRPGPGALLRTRPGRRGWSPPIRKGPPLTQFA</sequence>
<feature type="signal peptide" evidence="2">
    <location>
        <begin position="1"/>
        <end position="23"/>
    </location>
</feature>
<reference evidence="3" key="1">
    <citation type="journal article" date="2021" name="Sci. Adv.">
        <title>The American lobster genome reveals insights on longevity, neural, and immune adaptations.</title>
        <authorList>
            <person name="Polinski J.M."/>
            <person name="Zimin A.V."/>
            <person name="Clark K.F."/>
            <person name="Kohn A.B."/>
            <person name="Sadowski N."/>
            <person name="Timp W."/>
            <person name="Ptitsyn A."/>
            <person name="Khanna P."/>
            <person name="Romanova D.Y."/>
            <person name="Williams P."/>
            <person name="Greenwood S.J."/>
            <person name="Moroz L.L."/>
            <person name="Walt D.R."/>
            <person name="Bodnar A.G."/>
        </authorList>
    </citation>
    <scope>NUCLEOTIDE SEQUENCE</scope>
    <source>
        <strain evidence="3">GMGI-L3</strain>
    </source>
</reference>
<evidence type="ECO:0000256" key="2">
    <source>
        <dbReference type="SAM" id="SignalP"/>
    </source>
</evidence>
<dbReference type="EMBL" id="JAHLQT010017030">
    <property type="protein sequence ID" value="KAG7169383.1"/>
    <property type="molecule type" value="Genomic_DNA"/>
</dbReference>
<feature type="region of interest" description="Disordered" evidence="1">
    <location>
        <begin position="156"/>
        <end position="178"/>
    </location>
</feature>
<organism evidence="3 4">
    <name type="scientific">Homarus americanus</name>
    <name type="common">American lobster</name>
    <dbReference type="NCBI Taxonomy" id="6706"/>
    <lineage>
        <taxon>Eukaryota</taxon>
        <taxon>Metazoa</taxon>
        <taxon>Ecdysozoa</taxon>
        <taxon>Arthropoda</taxon>
        <taxon>Crustacea</taxon>
        <taxon>Multicrustacea</taxon>
        <taxon>Malacostraca</taxon>
        <taxon>Eumalacostraca</taxon>
        <taxon>Eucarida</taxon>
        <taxon>Decapoda</taxon>
        <taxon>Pleocyemata</taxon>
        <taxon>Astacidea</taxon>
        <taxon>Nephropoidea</taxon>
        <taxon>Nephropidae</taxon>
        <taxon>Homarus</taxon>
    </lineage>
</organism>
<gene>
    <name evidence="3" type="ORF">Hamer_G026881</name>
</gene>
<evidence type="ECO:0000313" key="3">
    <source>
        <dbReference type="EMBL" id="KAG7169383.1"/>
    </source>
</evidence>
<accession>A0A8J5K842</accession>
<dbReference type="AlphaFoldDB" id="A0A8J5K842"/>
<evidence type="ECO:0000256" key="1">
    <source>
        <dbReference type="SAM" id="MobiDB-lite"/>
    </source>
</evidence>
<dbReference type="Proteomes" id="UP000747542">
    <property type="component" value="Unassembled WGS sequence"/>
</dbReference>
<proteinExistence type="predicted"/>
<comment type="caution">
    <text evidence="3">The sequence shown here is derived from an EMBL/GenBank/DDBJ whole genome shotgun (WGS) entry which is preliminary data.</text>
</comment>
<keyword evidence="4" id="KW-1185">Reference proteome</keyword>
<keyword evidence="2" id="KW-0732">Signal</keyword>
<protein>
    <submittedName>
        <fullName evidence="3">Uncharacterized protein</fullName>
    </submittedName>
</protein>